<evidence type="ECO:0000313" key="2">
    <source>
        <dbReference type="EMBL" id="KAF2246153.1"/>
    </source>
</evidence>
<accession>A0A6A6I9F8</accession>
<organism evidence="2 3">
    <name type="scientific">Trematosphaeria pertusa</name>
    <dbReference type="NCBI Taxonomy" id="390896"/>
    <lineage>
        <taxon>Eukaryota</taxon>
        <taxon>Fungi</taxon>
        <taxon>Dikarya</taxon>
        <taxon>Ascomycota</taxon>
        <taxon>Pezizomycotina</taxon>
        <taxon>Dothideomycetes</taxon>
        <taxon>Pleosporomycetidae</taxon>
        <taxon>Pleosporales</taxon>
        <taxon>Massarineae</taxon>
        <taxon>Trematosphaeriaceae</taxon>
        <taxon>Trematosphaeria</taxon>
    </lineage>
</organism>
<sequence length="416" mass="44865">MQNILDTLWQATLLWNGLFTNNASTSTAPSLNITSFGSLGNTGPSNPILQHSSGGKAICLTGTLAVPVTSSQATILYPGPRDNYELTEFLTDLFSINSNAFIRYIGPSSTVSDTFSIYVKLCVPADEEKTRGLSSVQFLTHGGIGDSSYWDFAEGYSYADAAAEQGYATFSYDRLGSGKSDKPDPVQVVQAPLQVEIAHLLVGMLRDGNIGNMAFTKVVGVGHSLGSAVTQSESARYPDDFDAVVLTGHSGHRGGAGIALSSTARQIANTMEGRPEWKDLPNGYFTLGPAPQTLQFAFFFYPHFDPEIFLKEFKTYGTSTIGETLTLGSIYTPAPGFKKPVLVLNGQQDLFYCQGDCLRDGDVTAQALAVFYPNAPSDQSQAVTLPDMAHQINMHLGRLQAFEKMLDFVSRVGIKP</sequence>
<proteinExistence type="predicted"/>
<gene>
    <name evidence="2" type="ORF">BU26DRAFT_567650</name>
</gene>
<keyword evidence="2" id="KW-0378">Hydrolase</keyword>
<dbReference type="Pfam" id="PF12697">
    <property type="entry name" value="Abhydrolase_6"/>
    <property type="match status" value="1"/>
</dbReference>
<evidence type="ECO:0000313" key="3">
    <source>
        <dbReference type="Proteomes" id="UP000800094"/>
    </source>
</evidence>
<dbReference type="InterPro" id="IPR029058">
    <property type="entry name" value="AB_hydrolase_fold"/>
</dbReference>
<feature type="domain" description="AB hydrolase-1" evidence="1">
    <location>
        <begin position="139"/>
        <end position="390"/>
    </location>
</feature>
<dbReference type="Gene3D" id="3.40.50.1820">
    <property type="entry name" value="alpha/beta hydrolase"/>
    <property type="match status" value="1"/>
</dbReference>
<dbReference type="GeneID" id="54587008"/>
<dbReference type="Proteomes" id="UP000800094">
    <property type="component" value="Unassembled WGS sequence"/>
</dbReference>
<dbReference type="InterPro" id="IPR000073">
    <property type="entry name" value="AB_hydrolase_1"/>
</dbReference>
<reference evidence="2" key="1">
    <citation type="journal article" date="2020" name="Stud. Mycol.">
        <title>101 Dothideomycetes genomes: a test case for predicting lifestyles and emergence of pathogens.</title>
        <authorList>
            <person name="Haridas S."/>
            <person name="Albert R."/>
            <person name="Binder M."/>
            <person name="Bloem J."/>
            <person name="Labutti K."/>
            <person name="Salamov A."/>
            <person name="Andreopoulos B."/>
            <person name="Baker S."/>
            <person name="Barry K."/>
            <person name="Bills G."/>
            <person name="Bluhm B."/>
            <person name="Cannon C."/>
            <person name="Castanera R."/>
            <person name="Culley D."/>
            <person name="Daum C."/>
            <person name="Ezra D."/>
            <person name="Gonzalez J."/>
            <person name="Henrissat B."/>
            <person name="Kuo A."/>
            <person name="Liang C."/>
            <person name="Lipzen A."/>
            <person name="Lutzoni F."/>
            <person name="Magnuson J."/>
            <person name="Mondo S."/>
            <person name="Nolan M."/>
            <person name="Ohm R."/>
            <person name="Pangilinan J."/>
            <person name="Park H.-J."/>
            <person name="Ramirez L."/>
            <person name="Alfaro M."/>
            <person name="Sun H."/>
            <person name="Tritt A."/>
            <person name="Yoshinaga Y."/>
            <person name="Zwiers L.-H."/>
            <person name="Turgeon B."/>
            <person name="Goodwin S."/>
            <person name="Spatafora J."/>
            <person name="Crous P."/>
            <person name="Grigoriev I."/>
        </authorList>
    </citation>
    <scope>NUCLEOTIDE SEQUENCE</scope>
    <source>
        <strain evidence="2">CBS 122368</strain>
    </source>
</reference>
<dbReference type="GO" id="GO:0016787">
    <property type="term" value="F:hydrolase activity"/>
    <property type="evidence" value="ECO:0007669"/>
    <property type="project" value="UniProtKB-KW"/>
</dbReference>
<keyword evidence="3" id="KW-1185">Reference proteome</keyword>
<dbReference type="RefSeq" id="XP_033681157.1">
    <property type="nucleotide sequence ID" value="XM_033833678.1"/>
</dbReference>
<dbReference type="EMBL" id="ML987199">
    <property type="protein sequence ID" value="KAF2246153.1"/>
    <property type="molecule type" value="Genomic_DNA"/>
</dbReference>
<dbReference type="OrthoDB" id="190201at2759"/>
<protein>
    <submittedName>
        <fullName evidence="2">Alpha/beta-hydrolase</fullName>
    </submittedName>
</protein>
<name>A0A6A6I9F8_9PLEO</name>
<evidence type="ECO:0000259" key="1">
    <source>
        <dbReference type="Pfam" id="PF12697"/>
    </source>
</evidence>
<dbReference type="SUPFAM" id="SSF53474">
    <property type="entry name" value="alpha/beta-Hydrolases"/>
    <property type="match status" value="1"/>
</dbReference>
<dbReference type="AlphaFoldDB" id="A0A6A6I9F8"/>